<feature type="domain" description="RlpA-like protein double-psi beta-barrel" evidence="5">
    <location>
        <begin position="70"/>
        <end position="158"/>
    </location>
</feature>
<dbReference type="Proteomes" id="UP000000845">
    <property type="component" value="Chromosome"/>
</dbReference>
<dbReference type="Gene3D" id="2.40.40.10">
    <property type="entry name" value="RlpA-like domain"/>
    <property type="match status" value="1"/>
</dbReference>
<keyword evidence="1 3" id="KW-0456">Lyase</keyword>
<dbReference type="KEGG" id="str:Sterm_3637"/>
<dbReference type="HAMAP" id="MF_02071">
    <property type="entry name" value="RlpA"/>
    <property type="match status" value="1"/>
</dbReference>
<evidence type="ECO:0000313" key="6">
    <source>
        <dbReference type="EMBL" id="ACZ10471.1"/>
    </source>
</evidence>
<dbReference type="InterPro" id="IPR034718">
    <property type="entry name" value="RlpA"/>
</dbReference>
<dbReference type="STRING" id="526218.Sterm_3637"/>
<dbReference type="PANTHER" id="PTHR34183:SF1">
    <property type="entry name" value="ENDOLYTIC PEPTIDOGLYCAN TRANSGLYCOSYLASE RLPA"/>
    <property type="match status" value="1"/>
</dbReference>
<proteinExistence type="inferred from homology"/>
<comment type="similarity">
    <text evidence="3 4">Belongs to the RlpA family.</text>
</comment>
<keyword evidence="2 3" id="KW-0961">Cell wall biogenesis/degradation</keyword>
<organism evidence="6 7">
    <name type="scientific">Sebaldella termitidis (strain ATCC 33386 / NCTC 11300)</name>
    <dbReference type="NCBI Taxonomy" id="526218"/>
    <lineage>
        <taxon>Bacteria</taxon>
        <taxon>Fusobacteriati</taxon>
        <taxon>Fusobacteriota</taxon>
        <taxon>Fusobacteriia</taxon>
        <taxon>Fusobacteriales</taxon>
        <taxon>Leptotrichiaceae</taxon>
        <taxon>Sebaldella</taxon>
    </lineage>
</organism>
<feature type="signal peptide" evidence="3">
    <location>
        <begin position="1"/>
        <end position="22"/>
    </location>
</feature>
<dbReference type="PANTHER" id="PTHR34183">
    <property type="entry name" value="ENDOLYTIC PEPTIDOGLYCAN TRANSGLYCOSYLASE RLPA"/>
    <property type="match status" value="1"/>
</dbReference>
<evidence type="ECO:0000256" key="4">
    <source>
        <dbReference type="RuleBase" id="RU003495"/>
    </source>
</evidence>
<dbReference type="GO" id="GO:0071555">
    <property type="term" value="P:cell wall organization"/>
    <property type="evidence" value="ECO:0007669"/>
    <property type="project" value="UniProtKB-KW"/>
</dbReference>
<keyword evidence="6" id="KW-0449">Lipoprotein</keyword>
<evidence type="ECO:0000259" key="5">
    <source>
        <dbReference type="Pfam" id="PF03330"/>
    </source>
</evidence>
<dbReference type="EMBL" id="CP001739">
    <property type="protein sequence ID" value="ACZ10471.1"/>
    <property type="molecule type" value="Genomic_DNA"/>
</dbReference>
<keyword evidence="3" id="KW-0732">Signal</keyword>
<dbReference type="NCBIfam" id="TIGR00413">
    <property type="entry name" value="rlpA"/>
    <property type="match status" value="1"/>
</dbReference>
<protein>
    <recommendedName>
        <fullName evidence="3">Probable endolytic peptidoglycan transglycosylase RlpA</fullName>
        <ecNumber evidence="3">4.2.2.-</ecNumber>
    </recommendedName>
</protein>
<evidence type="ECO:0000313" key="7">
    <source>
        <dbReference type="Proteomes" id="UP000000845"/>
    </source>
</evidence>
<evidence type="ECO:0000256" key="3">
    <source>
        <dbReference type="HAMAP-Rule" id="MF_02071"/>
    </source>
</evidence>
<comment type="function">
    <text evidence="3">Lytic transglycosylase with a strong preference for naked glycan strands that lack stem peptides.</text>
</comment>
<name>D1ARI5_SEBTE</name>
<sequence precursor="true">MKKALILLVVLMSTITYTESTAGKKSNNVNDAADKIRESVILPQFFEEAKSLPDKNTVEVAKADKLEYYETGKASFYGGKWHGRKTANGEIFDTYTMTAAHKTLPFGTKVKVTNLNNGKSVVVRINNRGPYVKGRVIDLSTAAFGAIESLNTGVTSVKLEIIK</sequence>
<dbReference type="InterPro" id="IPR009009">
    <property type="entry name" value="RlpA-like_DPBB"/>
</dbReference>
<feature type="chain" id="PRO_5009991137" description="Probable endolytic peptidoglycan transglycosylase RlpA" evidence="3">
    <location>
        <begin position="23"/>
        <end position="163"/>
    </location>
</feature>
<dbReference type="GO" id="GO:0008932">
    <property type="term" value="F:lytic endotransglycosylase activity"/>
    <property type="evidence" value="ECO:0007669"/>
    <property type="project" value="UniProtKB-UniRule"/>
</dbReference>
<dbReference type="InterPro" id="IPR012997">
    <property type="entry name" value="RplA"/>
</dbReference>
<accession>D1ARI5</accession>
<dbReference type="CDD" id="cd22268">
    <property type="entry name" value="DPBB_RlpA-like"/>
    <property type="match status" value="1"/>
</dbReference>
<dbReference type="GO" id="GO:0000270">
    <property type="term" value="P:peptidoglycan metabolic process"/>
    <property type="evidence" value="ECO:0007669"/>
    <property type="project" value="UniProtKB-UniRule"/>
</dbReference>
<dbReference type="eggNOG" id="COG0797">
    <property type="taxonomic scope" value="Bacteria"/>
</dbReference>
<dbReference type="Pfam" id="PF03330">
    <property type="entry name" value="DPBB_1"/>
    <property type="match status" value="1"/>
</dbReference>
<dbReference type="InterPro" id="IPR036908">
    <property type="entry name" value="RlpA-like_sf"/>
</dbReference>
<dbReference type="HOGENOM" id="CLU_042923_6_2_0"/>
<evidence type="ECO:0000256" key="2">
    <source>
        <dbReference type="ARBA" id="ARBA00023316"/>
    </source>
</evidence>
<reference evidence="6 7" key="2">
    <citation type="journal article" date="2010" name="Stand. Genomic Sci.">
        <title>Complete genome sequence of Sebaldella termitidis type strain (NCTC 11300).</title>
        <authorList>
            <person name="Harmon-Smith M."/>
            <person name="Celia L."/>
            <person name="Chertkov O."/>
            <person name="Lapidus A."/>
            <person name="Copeland A."/>
            <person name="Glavina Del Rio T."/>
            <person name="Nolan M."/>
            <person name="Lucas S."/>
            <person name="Tice H."/>
            <person name="Cheng J.F."/>
            <person name="Han C."/>
            <person name="Detter J.C."/>
            <person name="Bruce D."/>
            <person name="Goodwin L."/>
            <person name="Pitluck S."/>
            <person name="Pati A."/>
            <person name="Liolios K."/>
            <person name="Ivanova N."/>
            <person name="Mavromatis K."/>
            <person name="Mikhailova N."/>
            <person name="Chen A."/>
            <person name="Palaniappan K."/>
            <person name="Land M."/>
            <person name="Hauser L."/>
            <person name="Chang Y.J."/>
            <person name="Jeffries C.D."/>
            <person name="Brettin T."/>
            <person name="Goker M."/>
            <person name="Beck B."/>
            <person name="Bristow J."/>
            <person name="Eisen J.A."/>
            <person name="Markowitz V."/>
            <person name="Hugenholtz P."/>
            <person name="Kyrpides N.C."/>
            <person name="Klenk H.P."/>
            <person name="Chen F."/>
        </authorList>
    </citation>
    <scope>NUCLEOTIDE SEQUENCE [LARGE SCALE GENOMIC DNA]</scope>
    <source>
        <strain evidence="7">ATCC 33386 / NCTC 11300</strain>
    </source>
</reference>
<evidence type="ECO:0000256" key="1">
    <source>
        <dbReference type="ARBA" id="ARBA00023239"/>
    </source>
</evidence>
<dbReference type="EC" id="4.2.2.-" evidence="3"/>
<keyword evidence="7" id="KW-1185">Reference proteome</keyword>
<gene>
    <name evidence="3" type="primary">rlpA</name>
    <name evidence="6" type="ordered locus">Sterm_3637</name>
</gene>
<dbReference type="AlphaFoldDB" id="D1ARI5"/>
<reference evidence="7" key="1">
    <citation type="submission" date="2009-09" db="EMBL/GenBank/DDBJ databases">
        <title>The complete chromosome of Sebaldella termitidis ATCC 33386.</title>
        <authorList>
            <consortium name="US DOE Joint Genome Institute (JGI-PGF)"/>
            <person name="Lucas S."/>
            <person name="Copeland A."/>
            <person name="Lapidus A."/>
            <person name="Glavina del Rio T."/>
            <person name="Dalin E."/>
            <person name="Tice H."/>
            <person name="Bruce D."/>
            <person name="Goodwin L."/>
            <person name="Pitluck S."/>
            <person name="Kyrpides N."/>
            <person name="Mavromatis K."/>
            <person name="Ivanova N."/>
            <person name="Mikhailova N."/>
            <person name="Sims D."/>
            <person name="Meincke L."/>
            <person name="Brettin T."/>
            <person name="Detter J.C."/>
            <person name="Han C."/>
            <person name="Larimer F."/>
            <person name="Land M."/>
            <person name="Hauser L."/>
            <person name="Markowitz V."/>
            <person name="Cheng J.F."/>
            <person name="Hugenholtz P."/>
            <person name="Woyke T."/>
            <person name="Wu D."/>
            <person name="Eisen J.A."/>
        </authorList>
    </citation>
    <scope>NUCLEOTIDE SEQUENCE [LARGE SCALE GENOMIC DNA]</scope>
    <source>
        <strain evidence="7">ATCC 33386 / NCTC 11300</strain>
    </source>
</reference>
<dbReference type="SUPFAM" id="SSF50685">
    <property type="entry name" value="Barwin-like endoglucanases"/>
    <property type="match status" value="1"/>
</dbReference>
<dbReference type="RefSeq" id="WP_012863053.1">
    <property type="nucleotide sequence ID" value="NC_013517.1"/>
</dbReference>